<evidence type="ECO:0000256" key="4">
    <source>
        <dbReference type="ARBA" id="ARBA00022989"/>
    </source>
</evidence>
<dbReference type="GO" id="GO:0016765">
    <property type="term" value="F:transferase activity, transferring alkyl or aryl (other than methyl) groups"/>
    <property type="evidence" value="ECO:0007669"/>
    <property type="project" value="InterPro"/>
</dbReference>
<feature type="transmembrane region" description="Helical" evidence="6">
    <location>
        <begin position="218"/>
        <end position="242"/>
    </location>
</feature>
<evidence type="ECO:0000256" key="3">
    <source>
        <dbReference type="ARBA" id="ARBA00022692"/>
    </source>
</evidence>
<dbReference type="Proteomes" id="UP000190774">
    <property type="component" value="Unassembled WGS sequence"/>
</dbReference>
<feature type="transmembrane region" description="Helical" evidence="6">
    <location>
        <begin position="128"/>
        <end position="148"/>
    </location>
</feature>
<keyword evidence="7" id="KW-0808">Transferase</keyword>
<evidence type="ECO:0000256" key="5">
    <source>
        <dbReference type="ARBA" id="ARBA00023136"/>
    </source>
</evidence>
<keyword evidence="5 6" id="KW-0472">Membrane</keyword>
<feature type="transmembrane region" description="Helical" evidence="6">
    <location>
        <begin position="160"/>
        <end position="178"/>
    </location>
</feature>
<keyword evidence="8" id="KW-1185">Reference proteome</keyword>
<comment type="subcellular location">
    <subcellularLocation>
        <location evidence="1">Membrane</location>
        <topology evidence="1">Multi-pass membrane protein</topology>
    </subcellularLocation>
</comment>
<evidence type="ECO:0000256" key="1">
    <source>
        <dbReference type="ARBA" id="ARBA00004141"/>
    </source>
</evidence>
<gene>
    <name evidence="7" type="ORF">SAMN02745166_00412</name>
</gene>
<dbReference type="AlphaFoldDB" id="A0A1T4WKC3"/>
<dbReference type="EMBL" id="FUYE01000001">
    <property type="protein sequence ID" value="SKA77639.1"/>
    <property type="molecule type" value="Genomic_DNA"/>
</dbReference>
<evidence type="ECO:0000313" key="7">
    <source>
        <dbReference type="EMBL" id="SKA77639.1"/>
    </source>
</evidence>
<evidence type="ECO:0000256" key="2">
    <source>
        <dbReference type="ARBA" id="ARBA00022475"/>
    </source>
</evidence>
<sequence length="302" mass="32194">MLRAWLELARISNLPTVWTNVTAAWLLAGGPWWDARLAWLLLAGSLLYTAGMILNDVADAGHDRLHKKERPIPTGRIPLASAWIVGGAMMVLGMILATGPGGANGRVTLALAAAILFYDLYHKPWPGAVWVMGACRVLLYAMAASAVTTWSDMISLSNDVLVAALALGAYIVGLTQVARMEAKGAVVKPWQVGFARTLLFAPAIVATGYWLSRANWKLISLLGDLTPLAPAVFILIFIGLVLHASRVMKRGGPAIGEAVGLLLAGIAIVDALAVMQVSLSLACMFVGIAPLLRLWQRWIAAT</sequence>
<feature type="transmembrane region" description="Helical" evidence="6">
    <location>
        <begin position="39"/>
        <end position="58"/>
    </location>
</feature>
<reference evidence="8" key="1">
    <citation type="submission" date="2017-02" db="EMBL/GenBank/DDBJ databases">
        <authorList>
            <person name="Varghese N."/>
            <person name="Submissions S."/>
        </authorList>
    </citation>
    <scope>NUCLEOTIDE SEQUENCE [LARGE SCALE GENOMIC DNA]</scope>
    <source>
        <strain evidence="8">ATCC 700200</strain>
    </source>
</reference>
<dbReference type="InterPro" id="IPR044878">
    <property type="entry name" value="UbiA_sf"/>
</dbReference>
<evidence type="ECO:0000313" key="8">
    <source>
        <dbReference type="Proteomes" id="UP000190774"/>
    </source>
</evidence>
<feature type="transmembrane region" description="Helical" evidence="6">
    <location>
        <begin position="103"/>
        <end position="121"/>
    </location>
</feature>
<keyword evidence="2" id="KW-1003">Cell membrane</keyword>
<feature type="transmembrane region" description="Helical" evidence="6">
    <location>
        <begin position="190"/>
        <end position="212"/>
    </location>
</feature>
<name>A0A1T4WKC3_9BACT</name>
<dbReference type="Pfam" id="PF01040">
    <property type="entry name" value="UbiA"/>
    <property type="match status" value="1"/>
</dbReference>
<proteinExistence type="predicted"/>
<dbReference type="CDD" id="cd13964">
    <property type="entry name" value="PT_UbiA_1"/>
    <property type="match status" value="1"/>
</dbReference>
<dbReference type="InterPro" id="IPR000537">
    <property type="entry name" value="UbiA_prenyltransferase"/>
</dbReference>
<dbReference type="STRING" id="48467.SAMN02745166_00412"/>
<feature type="transmembrane region" description="Helical" evidence="6">
    <location>
        <begin position="279"/>
        <end position="295"/>
    </location>
</feature>
<dbReference type="RefSeq" id="WP_078811620.1">
    <property type="nucleotide sequence ID" value="NZ_FUYE01000001.1"/>
</dbReference>
<keyword evidence="4 6" id="KW-1133">Transmembrane helix</keyword>
<keyword evidence="3 6" id="KW-0812">Transmembrane</keyword>
<accession>A0A1T4WKC3</accession>
<organism evidence="7 8">
    <name type="scientific">Prosthecobacter debontii</name>
    <dbReference type="NCBI Taxonomy" id="48467"/>
    <lineage>
        <taxon>Bacteria</taxon>
        <taxon>Pseudomonadati</taxon>
        <taxon>Verrucomicrobiota</taxon>
        <taxon>Verrucomicrobiia</taxon>
        <taxon>Verrucomicrobiales</taxon>
        <taxon>Verrucomicrobiaceae</taxon>
        <taxon>Prosthecobacter</taxon>
    </lineage>
</organism>
<dbReference type="GO" id="GO:0016020">
    <property type="term" value="C:membrane"/>
    <property type="evidence" value="ECO:0007669"/>
    <property type="project" value="UniProtKB-SubCell"/>
</dbReference>
<feature type="transmembrane region" description="Helical" evidence="6">
    <location>
        <begin position="79"/>
        <end position="97"/>
    </location>
</feature>
<dbReference type="OrthoDB" id="508337at2"/>
<dbReference type="Gene3D" id="1.10.357.140">
    <property type="entry name" value="UbiA prenyltransferase"/>
    <property type="match status" value="1"/>
</dbReference>
<feature type="transmembrane region" description="Helical" evidence="6">
    <location>
        <begin position="254"/>
        <end position="273"/>
    </location>
</feature>
<protein>
    <submittedName>
        <fullName evidence="7">4-hydroxybenzoate polyprenyltransferase</fullName>
    </submittedName>
</protein>
<evidence type="ECO:0000256" key="6">
    <source>
        <dbReference type="SAM" id="Phobius"/>
    </source>
</evidence>